<keyword evidence="9" id="KW-1185">Reference proteome</keyword>
<dbReference type="Gene3D" id="1.10.10.10">
    <property type="entry name" value="Winged helix-like DNA-binding domain superfamily/Winged helix DNA-binding domain"/>
    <property type="match status" value="1"/>
</dbReference>
<dbReference type="AlphaFoldDB" id="A0A2G2X1M4"/>
<evidence type="ECO:0000313" key="9">
    <source>
        <dbReference type="Proteomes" id="UP000224567"/>
    </source>
</evidence>
<evidence type="ECO:0000256" key="5">
    <source>
        <dbReference type="ARBA" id="ARBA00023306"/>
    </source>
</evidence>
<dbReference type="GO" id="GO:0000978">
    <property type="term" value="F:RNA polymerase II cis-regulatory region sequence-specific DNA binding"/>
    <property type="evidence" value="ECO:0007669"/>
    <property type="project" value="InterPro"/>
</dbReference>
<reference evidence="8 9" key="1">
    <citation type="journal article" date="2017" name="Genome Biol.">
        <title>New reference genome sequences of hot pepper reveal the massive evolution of plant disease-resistance genes by retroduplication.</title>
        <authorList>
            <person name="Kim S."/>
            <person name="Park J."/>
            <person name="Yeom S.I."/>
            <person name="Kim Y.M."/>
            <person name="Seo E."/>
            <person name="Kim K.T."/>
            <person name="Kim M.S."/>
            <person name="Lee J.M."/>
            <person name="Cheong K."/>
            <person name="Shin H.S."/>
            <person name="Kim S.B."/>
            <person name="Han K."/>
            <person name="Lee J."/>
            <person name="Park M."/>
            <person name="Lee H.A."/>
            <person name="Lee H.Y."/>
            <person name="Lee Y."/>
            <person name="Oh S."/>
            <person name="Lee J.H."/>
            <person name="Choi E."/>
            <person name="Choi E."/>
            <person name="Lee S.E."/>
            <person name="Jeon J."/>
            <person name="Kim H."/>
            <person name="Choi G."/>
            <person name="Song H."/>
            <person name="Lee J."/>
            <person name="Lee S.C."/>
            <person name="Kwon J.K."/>
            <person name="Lee H.Y."/>
            <person name="Koo N."/>
            <person name="Hong Y."/>
            <person name="Kim R.W."/>
            <person name="Kang W.H."/>
            <person name="Huh J.H."/>
            <person name="Kang B.C."/>
            <person name="Yang T.J."/>
            <person name="Lee Y.H."/>
            <person name="Bennetzen J.L."/>
            <person name="Choi D."/>
        </authorList>
    </citation>
    <scope>NUCLEOTIDE SEQUENCE [LARGE SCALE GENOMIC DNA]</scope>
    <source>
        <strain evidence="9">cv. PBC81</strain>
    </source>
</reference>
<comment type="subcellular location">
    <subcellularLocation>
        <location evidence="6">Nucleus</location>
    </subcellularLocation>
</comment>
<dbReference type="PANTHER" id="PTHR12081:SF51">
    <property type="entry name" value="TRANSCRIPTION FACTOR E2FC"/>
    <property type="match status" value="1"/>
</dbReference>
<gene>
    <name evidence="8" type="ORF">CQW23_11122</name>
</gene>
<keyword evidence="6" id="KW-0539">Nucleus</keyword>
<accession>A0A2G2X1M4</accession>
<dbReference type="Gene3D" id="6.10.250.540">
    <property type="match status" value="1"/>
</dbReference>
<dbReference type="InterPro" id="IPR036388">
    <property type="entry name" value="WH-like_DNA-bd_sf"/>
</dbReference>
<dbReference type="EMBL" id="MLFT02000004">
    <property type="protein sequence ID" value="PHT51375.1"/>
    <property type="molecule type" value="Genomic_DNA"/>
</dbReference>
<feature type="domain" description="E2F/DP family winged-helix DNA-binding" evidence="7">
    <location>
        <begin position="142"/>
        <end position="207"/>
    </location>
</feature>
<dbReference type="SUPFAM" id="SSF46785">
    <property type="entry name" value="Winged helix' DNA-binding domain"/>
    <property type="match status" value="1"/>
</dbReference>
<dbReference type="Pfam" id="PF16421">
    <property type="entry name" value="E2F_CC-MB"/>
    <property type="match status" value="1"/>
</dbReference>
<organism evidence="8 9">
    <name type="scientific">Capsicum baccatum</name>
    <name type="common">Peruvian pepper</name>
    <dbReference type="NCBI Taxonomy" id="33114"/>
    <lineage>
        <taxon>Eukaryota</taxon>
        <taxon>Viridiplantae</taxon>
        <taxon>Streptophyta</taxon>
        <taxon>Embryophyta</taxon>
        <taxon>Tracheophyta</taxon>
        <taxon>Spermatophyta</taxon>
        <taxon>Magnoliopsida</taxon>
        <taxon>eudicotyledons</taxon>
        <taxon>Gunneridae</taxon>
        <taxon>Pentapetalae</taxon>
        <taxon>asterids</taxon>
        <taxon>lamiids</taxon>
        <taxon>Solanales</taxon>
        <taxon>Solanaceae</taxon>
        <taxon>Solanoideae</taxon>
        <taxon>Capsiceae</taxon>
        <taxon>Capsicum</taxon>
    </lineage>
</organism>
<evidence type="ECO:0000256" key="3">
    <source>
        <dbReference type="ARBA" id="ARBA00023125"/>
    </source>
</evidence>
<dbReference type="InterPro" id="IPR032198">
    <property type="entry name" value="E2F_CC-MB"/>
</dbReference>
<keyword evidence="3 6" id="KW-0238">DNA-binding</keyword>
<dbReference type="InterPro" id="IPR015633">
    <property type="entry name" value="E2F"/>
</dbReference>
<dbReference type="STRING" id="33114.A0A2G2X1M4"/>
<keyword evidence="2 6" id="KW-0805">Transcription regulation</keyword>
<dbReference type="PANTHER" id="PTHR12081">
    <property type="entry name" value="TRANSCRIPTION FACTOR E2F"/>
    <property type="match status" value="1"/>
</dbReference>
<evidence type="ECO:0000313" key="8">
    <source>
        <dbReference type="EMBL" id="PHT51375.1"/>
    </source>
</evidence>
<protein>
    <recommendedName>
        <fullName evidence="7">E2F/DP family winged-helix DNA-binding domain-containing protein</fullName>
    </recommendedName>
</protein>
<evidence type="ECO:0000256" key="4">
    <source>
        <dbReference type="ARBA" id="ARBA00023163"/>
    </source>
</evidence>
<dbReference type="FunFam" id="1.10.10.10:FF:000008">
    <property type="entry name" value="E2F transcription factor 1"/>
    <property type="match status" value="1"/>
</dbReference>
<evidence type="ECO:0000256" key="6">
    <source>
        <dbReference type="RuleBase" id="RU003796"/>
    </source>
</evidence>
<evidence type="ECO:0000259" key="7">
    <source>
        <dbReference type="SMART" id="SM01372"/>
    </source>
</evidence>
<sequence length="402" mass="44038">MSTTAASDNVDLNLSLGAAAATLHHNSPSASALAAAASRSHRSLFSNIPRICSESVSFSGNPLASSTFLFAPKNEIEKPGEYNCVYGAGKKSLAVNYSPLKQATSARTKQPSKGKVSRDAVSAAKGVNSDLLDNLNLGGHYRYDNSLGLLTKKFINLLQEADDGTLDLNHSADVLEVAKRRIYDITNVLEGIGLIEKTTKSHIRWKGFRSTKSRGLDNQVSRLKGEIAYLNAEDCRLDNCIREKLEQIRTLESDMDSQKSLFLTEEDIMSLPHFRDKTVIAIKAPYASSIEVPDPCEDLDLERQYRLVLRSTTAPIDLFLLSKPGRQHEDLTIKHEKPLDALSAAEKTDDAYLSSVRPCSLDSTASKLSGVHKIVPSHASVDDDYWLLSEEEVSATTLWGAQ</sequence>
<comment type="similarity">
    <text evidence="1 6">Belongs to the E2F/DP family.</text>
</comment>
<reference evidence="9" key="2">
    <citation type="journal article" date="2017" name="J. Anim. Genet.">
        <title>Multiple reference genome sequences of hot pepper reveal the massive evolution of plant disease resistance genes by retroduplication.</title>
        <authorList>
            <person name="Kim S."/>
            <person name="Park J."/>
            <person name="Yeom S.-I."/>
            <person name="Kim Y.-M."/>
            <person name="Seo E."/>
            <person name="Kim K.-T."/>
            <person name="Kim M.-S."/>
            <person name="Lee J.M."/>
            <person name="Cheong K."/>
            <person name="Shin H.-S."/>
            <person name="Kim S.-B."/>
            <person name="Han K."/>
            <person name="Lee J."/>
            <person name="Park M."/>
            <person name="Lee H.-A."/>
            <person name="Lee H.-Y."/>
            <person name="Lee Y."/>
            <person name="Oh S."/>
            <person name="Lee J.H."/>
            <person name="Choi E."/>
            <person name="Choi E."/>
            <person name="Lee S.E."/>
            <person name="Jeon J."/>
            <person name="Kim H."/>
            <person name="Choi G."/>
            <person name="Song H."/>
            <person name="Lee J."/>
            <person name="Lee S.-C."/>
            <person name="Kwon J.-K."/>
            <person name="Lee H.-Y."/>
            <person name="Koo N."/>
            <person name="Hong Y."/>
            <person name="Kim R.W."/>
            <person name="Kang W.-H."/>
            <person name="Huh J.H."/>
            <person name="Kang B.-C."/>
            <person name="Yang T.-J."/>
            <person name="Lee Y.-H."/>
            <person name="Bennetzen J.L."/>
            <person name="Choi D."/>
        </authorList>
    </citation>
    <scope>NUCLEOTIDE SEQUENCE [LARGE SCALE GENOMIC DNA]</scope>
    <source>
        <strain evidence="9">cv. PBC81</strain>
    </source>
</reference>
<proteinExistence type="inferred from homology"/>
<dbReference type="Proteomes" id="UP000224567">
    <property type="component" value="Unassembled WGS sequence"/>
</dbReference>
<dbReference type="CDD" id="cd14660">
    <property type="entry name" value="E2F_DD"/>
    <property type="match status" value="1"/>
</dbReference>
<dbReference type="Pfam" id="PF02319">
    <property type="entry name" value="WHD_E2F_TDP"/>
    <property type="match status" value="1"/>
</dbReference>
<evidence type="ECO:0000256" key="1">
    <source>
        <dbReference type="ARBA" id="ARBA00010940"/>
    </source>
</evidence>
<comment type="caution">
    <text evidence="8">The sequence shown here is derived from an EMBL/GenBank/DDBJ whole genome shotgun (WGS) entry which is preliminary data.</text>
</comment>
<keyword evidence="4 6" id="KW-0804">Transcription</keyword>
<dbReference type="InterPro" id="IPR036390">
    <property type="entry name" value="WH_DNA-bd_sf"/>
</dbReference>
<dbReference type="SMART" id="SM01372">
    <property type="entry name" value="E2F_TDP"/>
    <property type="match status" value="1"/>
</dbReference>
<keyword evidence="5" id="KW-0131">Cell cycle</keyword>
<dbReference type="InterPro" id="IPR037241">
    <property type="entry name" value="E2F-DP_heterodim"/>
</dbReference>
<dbReference type="SUPFAM" id="SSF144074">
    <property type="entry name" value="E2F-DP heterodimerization region"/>
    <property type="match status" value="1"/>
</dbReference>
<dbReference type="InterPro" id="IPR003316">
    <property type="entry name" value="E2F_WHTH_DNA-bd_dom"/>
</dbReference>
<name>A0A2G2X1M4_CAPBA</name>
<evidence type="ECO:0000256" key="2">
    <source>
        <dbReference type="ARBA" id="ARBA00023015"/>
    </source>
</evidence>
<dbReference type="OrthoDB" id="1743261at2759"/>
<dbReference type="GO" id="GO:0090575">
    <property type="term" value="C:RNA polymerase II transcription regulator complex"/>
    <property type="evidence" value="ECO:0007669"/>
    <property type="project" value="TreeGrafter"/>
</dbReference>
<dbReference type="GO" id="GO:0046983">
    <property type="term" value="F:protein dimerization activity"/>
    <property type="evidence" value="ECO:0007669"/>
    <property type="project" value="InterPro"/>
</dbReference>
<dbReference type="GO" id="GO:0000981">
    <property type="term" value="F:DNA-binding transcription factor activity, RNA polymerase II-specific"/>
    <property type="evidence" value="ECO:0007669"/>
    <property type="project" value="TreeGrafter"/>
</dbReference>